<dbReference type="Pfam" id="PF02714">
    <property type="entry name" value="RSN1_7TM"/>
    <property type="match status" value="1"/>
</dbReference>
<evidence type="ECO:0000313" key="5">
    <source>
        <dbReference type="Proteomes" id="UP001642484"/>
    </source>
</evidence>
<feature type="region of interest" description="Disordered" evidence="1">
    <location>
        <begin position="217"/>
        <end position="267"/>
    </location>
</feature>
<dbReference type="EMBL" id="CAXAMN010005091">
    <property type="protein sequence ID" value="CAK9012247.1"/>
    <property type="molecule type" value="Genomic_DNA"/>
</dbReference>
<name>A0ABP0JDF5_9DINO</name>
<gene>
    <name evidence="4" type="ORF">CCMP2556_LOCUS10779</name>
</gene>
<feature type="compositionally biased region" description="Basic and acidic residues" evidence="1">
    <location>
        <begin position="238"/>
        <end position="254"/>
    </location>
</feature>
<dbReference type="InterPro" id="IPR045122">
    <property type="entry name" value="Csc1-like"/>
</dbReference>
<organism evidence="4 5">
    <name type="scientific">Durusdinium trenchii</name>
    <dbReference type="NCBI Taxonomy" id="1381693"/>
    <lineage>
        <taxon>Eukaryota</taxon>
        <taxon>Sar</taxon>
        <taxon>Alveolata</taxon>
        <taxon>Dinophyceae</taxon>
        <taxon>Suessiales</taxon>
        <taxon>Symbiodiniaceae</taxon>
        <taxon>Durusdinium</taxon>
    </lineage>
</organism>
<evidence type="ECO:0000256" key="2">
    <source>
        <dbReference type="SAM" id="Phobius"/>
    </source>
</evidence>
<dbReference type="PANTHER" id="PTHR13018">
    <property type="entry name" value="PROBABLE MEMBRANE PROTEIN DUF221-RELATED"/>
    <property type="match status" value="1"/>
</dbReference>
<dbReference type="PANTHER" id="PTHR13018:SF5">
    <property type="entry name" value="RE44586P"/>
    <property type="match status" value="1"/>
</dbReference>
<feature type="transmembrane region" description="Helical" evidence="2">
    <location>
        <begin position="414"/>
        <end position="432"/>
    </location>
</feature>
<feature type="transmembrane region" description="Helical" evidence="2">
    <location>
        <begin position="604"/>
        <end position="628"/>
    </location>
</feature>
<sequence>MIGDERFLSKDGLLRTTLPSLRLASSLRRFVAKGRSTSSPTLGPLGPTITLKPYSADNPQNPNFSPDVRPGFLSASFEPVSPALDVNNINVNWSRGVTPPRLLFGDPTSCMPSGACSPMPWQAAPVACSYANVSMAMVREQARRSVVLERLPRELRDPGALRSCLEDLLGHNAVLCVAFAPSDARRLQGAQQGSGEVRMYGGAQQIEESKYSALKSLADEDGGSPGGTPRRLRKGRGSRRDVSTAFSDGRHSESIGDPMSTVSDAPTARTRSEPLLADFLLGFVEAVELRPEEWLHQLGAELQLFGLGVHSDARDAQANPANPVPRWGRVRARARRARCLRIISASAAASIKVHQLVALCRVTDKLALDLELPSTAFVTFRTLQGPPGVVSMLPAIGLGTLLGAATGVVTMGTAVWIGAGTAAGIGAGKWLVDRIIAKRRLATGQGPRQESELPPALQAALLGWQNFLASKAQGSSITSRQLAELWSQFEAENPDPRHGHGYQYPWYNVLESQCYTSSKDAVLGTGMQVFPAPEPRDLVWHNVARPETQLLVRQFFVEIALLFGLAFWSVPVSLLQVWCSWARLSQILPWLQLPESMHGTDLEALVTLYMPAALLVLLEVLPIMLHRLASRYEGVKSWSALQMRTMRRYWRFQLATIGVTVLSGSVSNSLTAMLDQPTSMLWELGQSLPQVAVYFLATVLSSALVVGPVSLLRLPLLVQLTWTALARRLREILCLGSSTSAQAESNFLAAAAEDCLDTPPMAADLSALLLVLLVCVTYASIAPLIILAGALFFALRWLVLALRYLYVHVPRFDSGGAFWYLLWNQAGLALELPSIPAENCEDLVQSSVVRISVTHQGGEDSLVPMEK</sequence>
<evidence type="ECO:0000256" key="1">
    <source>
        <dbReference type="SAM" id="MobiDB-lite"/>
    </source>
</evidence>
<protein>
    <recommendedName>
        <fullName evidence="3">CSC1/OSCA1-like 7TM region domain-containing protein</fullName>
    </recommendedName>
</protein>
<comment type="caution">
    <text evidence="4">The sequence shown here is derived from an EMBL/GenBank/DDBJ whole genome shotgun (WGS) entry which is preliminary data.</text>
</comment>
<feature type="domain" description="CSC1/OSCA1-like 7TM region" evidence="3">
    <location>
        <begin position="553"/>
        <end position="830"/>
    </location>
</feature>
<feature type="transmembrane region" description="Helical" evidence="2">
    <location>
        <begin position="767"/>
        <end position="795"/>
    </location>
</feature>
<proteinExistence type="predicted"/>
<keyword evidence="2" id="KW-0812">Transmembrane</keyword>
<dbReference type="Proteomes" id="UP001642484">
    <property type="component" value="Unassembled WGS sequence"/>
</dbReference>
<evidence type="ECO:0000259" key="3">
    <source>
        <dbReference type="Pfam" id="PF02714"/>
    </source>
</evidence>
<feature type="transmembrane region" description="Helical" evidence="2">
    <location>
        <begin position="649"/>
        <end position="671"/>
    </location>
</feature>
<keyword evidence="2" id="KW-1133">Transmembrane helix</keyword>
<feature type="transmembrane region" description="Helical" evidence="2">
    <location>
        <begin position="691"/>
        <end position="712"/>
    </location>
</feature>
<keyword evidence="5" id="KW-1185">Reference proteome</keyword>
<keyword evidence="2" id="KW-0472">Membrane</keyword>
<reference evidence="4 5" key="1">
    <citation type="submission" date="2024-02" db="EMBL/GenBank/DDBJ databases">
        <authorList>
            <person name="Chen Y."/>
            <person name="Shah S."/>
            <person name="Dougan E. K."/>
            <person name="Thang M."/>
            <person name="Chan C."/>
        </authorList>
    </citation>
    <scope>NUCLEOTIDE SEQUENCE [LARGE SCALE GENOMIC DNA]</scope>
</reference>
<feature type="transmembrane region" description="Helical" evidence="2">
    <location>
        <begin position="555"/>
        <end position="584"/>
    </location>
</feature>
<accession>A0ABP0JDF5</accession>
<dbReference type="InterPro" id="IPR003864">
    <property type="entry name" value="CSC1/OSCA1-like_7TM"/>
</dbReference>
<evidence type="ECO:0000313" key="4">
    <source>
        <dbReference type="EMBL" id="CAK9012247.1"/>
    </source>
</evidence>